<reference evidence="1" key="1">
    <citation type="submission" date="2022-11" db="EMBL/GenBank/DDBJ databases">
        <title>Nonomuraea corallina sp. nov., a new species of the genus Nonomuraea isolated from sea side sediment in Thai sea.</title>
        <authorList>
            <person name="Ngamcharungchit C."/>
            <person name="Matsumoto A."/>
            <person name="Suriyachadkun C."/>
            <person name="Panbangred W."/>
            <person name="Inahashi Y."/>
            <person name="Intra B."/>
        </authorList>
    </citation>
    <scope>NUCLEOTIDE SEQUENCE</scope>
    <source>
        <strain evidence="1">MCN248</strain>
    </source>
</reference>
<dbReference type="EMBL" id="JAPNNL010000072">
    <property type="protein sequence ID" value="MDA0635504.1"/>
    <property type="molecule type" value="Genomic_DNA"/>
</dbReference>
<gene>
    <name evidence="1" type="ORF">OUY22_18965</name>
</gene>
<evidence type="ECO:0000313" key="2">
    <source>
        <dbReference type="Proteomes" id="UP001144036"/>
    </source>
</evidence>
<evidence type="ECO:0008006" key="3">
    <source>
        <dbReference type="Google" id="ProtNLM"/>
    </source>
</evidence>
<name>A0ABT4SE77_9ACTN</name>
<sequence length="195" mass="20661">MGVMDAGAVAHLREVLAATGWVERTRELGRALRTTRSPGGLLLVGTPGDEPWHLTAHLADEARLSGLPQLAPTLVRWSPPPGAPAHLRVGLERIERAARGETLFVVAGQQAPVPLLERIDDARRTGATVLALESGDAELARLAHDAIAVPEHAPISFDGAQHLVSAAAGEIAQQPGLRERLARLLDKVSGPRLTD</sequence>
<accession>A0ABT4SE77</accession>
<dbReference type="Proteomes" id="UP001144036">
    <property type="component" value="Unassembled WGS sequence"/>
</dbReference>
<proteinExistence type="predicted"/>
<evidence type="ECO:0000313" key="1">
    <source>
        <dbReference type="EMBL" id="MDA0635504.1"/>
    </source>
</evidence>
<protein>
    <recommendedName>
        <fullName evidence="3">SIS domain-containing protein</fullName>
    </recommendedName>
</protein>
<keyword evidence="2" id="KW-1185">Reference proteome</keyword>
<organism evidence="1 2">
    <name type="scientific">Nonomuraea corallina</name>
    <dbReference type="NCBI Taxonomy" id="2989783"/>
    <lineage>
        <taxon>Bacteria</taxon>
        <taxon>Bacillati</taxon>
        <taxon>Actinomycetota</taxon>
        <taxon>Actinomycetes</taxon>
        <taxon>Streptosporangiales</taxon>
        <taxon>Streptosporangiaceae</taxon>
        <taxon>Nonomuraea</taxon>
    </lineage>
</organism>
<comment type="caution">
    <text evidence="1">The sequence shown here is derived from an EMBL/GenBank/DDBJ whole genome shotgun (WGS) entry which is preliminary data.</text>
</comment>